<name>A0AAE8VVR6_9ACTN</name>
<dbReference type="Proteomes" id="UP000318720">
    <property type="component" value="Unassembled WGS sequence"/>
</dbReference>
<organism evidence="1 2">
    <name type="scientific">Streptomyces ipomoeae</name>
    <dbReference type="NCBI Taxonomy" id="103232"/>
    <lineage>
        <taxon>Bacteria</taxon>
        <taxon>Bacillati</taxon>
        <taxon>Actinomycetota</taxon>
        <taxon>Actinomycetes</taxon>
        <taxon>Kitasatosporales</taxon>
        <taxon>Streptomycetaceae</taxon>
        <taxon>Streptomyces</taxon>
    </lineage>
</organism>
<reference evidence="1 2" key="1">
    <citation type="submission" date="2019-03" db="EMBL/GenBank/DDBJ databases">
        <title>Comparative genomic analyses of the sweetpotato soil rot pathogen, Streptomyces ipomoeae.</title>
        <authorList>
            <person name="Ruschel Soares N."/>
            <person name="Badger J.H."/>
            <person name="Huguet-Tapia J.C."/>
            <person name="Clark C.A."/>
            <person name="Pettis G.S."/>
        </authorList>
    </citation>
    <scope>NUCLEOTIDE SEQUENCE [LARGE SCALE GENOMIC DNA]</scope>
    <source>
        <strain evidence="1 2">88-35</strain>
    </source>
</reference>
<proteinExistence type="predicted"/>
<comment type="caution">
    <text evidence="1">The sequence shown here is derived from an EMBL/GenBank/DDBJ whole genome shotgun (WGS) entry which is preliminary data.</text>
</comment>
<protein>
    <submittedName>
        <fullName evidence="1">Uncharacterized protein</fullName>
    </submittedName>
</protein>
<dbReference type="AlphaFoldDB" id="A0AAE8VVR6"/>
<gene>
    <name evidence="1" type="ORF">Sipo8835_39250</name>
</gene>
<accession>A0AAE8VVR6</accession>
<dbReference type="EMBL" id="SPAZ01000314">
    <property type="protein sequence ID" value="TQE19697.1"/>
    <property type="molecule type" value="Genomic_DNA"/>
</dbReference>
<evidence type="ECO:0000313" key="1">
    <source>
        <dbReference type="EMBL" id="TQE19697.1"/>
    </source>
</evidence>
<sequence>MNDDMPNPFLIPCGRYSTAEDDALMSTVDALAQLRQLAELVGCDLTEGMRQIEGERDTDLPRGPYTFENLVMEVTGQAYVMCDQVREAFGVPLPVYGPKAKPQMPDGDSPITA</sequence>
<dbReference type="RefSeq" id="WP_141585669.1">
    <property type="nucleotide sequence ID" value="NZ_SPAZ01000314.1"/>
</dbReference>
<evidence type="ECO:0000313" key="2">
    <source>
        <dbReference type="Proteomes" id="UP000318720"/>
    </source>
</evidence>